<dbReference type="RefSeq" id="WP_138731112.1">
    <property type="nucleotide sequence ID" value="NZ_SRMP02000025.1"/>
</dbReference>
<name>A0ABW9JJC3_9SPHI</name>
<feature type="signal peptide" evidence="1">
    <location>
        <begin position="1"/>
        <end position="27"/>
    </location>
</feature>
<protein>
    <submittedName>
        <fullName evidence="2">Uncharacterized protein</fullName>
    </submittedName>
</protein>
<comment type="caution">
    <text evidence="2">The sequence shown here is derived from an EMBL/GenBank/DDBJ whole genome shotgun (WGS) entry which is preliminary data.</text>
</comment>
<gene>
    <name evidence="2" type="ORF">E5L68_014085</name>
</gene>
<organism evidence="2 3">
    <name type="scientific">Pedobacter helvus</name>
    <dbReference type="NCBI Taxonomy" id="2563444"/>
    <lineage>
        <taxon>Bacteria</taxon>
        <taxon>Pseudomonadati</taxon>
        <taxon>Bacteroidota</taxon>
        <taxon>Sphingobacteriia</taxon>
        <taxon>Sphingobacteriales</taxon>
        <taxon>Sphingobacteriaceae</taxon>
        <taxon>Pedobacter</taxon>
    </lineage>
</organism>
<accession>A0ABW9JJC3</accession>
<dbReference type="Proteomes" id="UP001517367">
    <property type="component" value="Unassembled WGS sequence"/>
</dbReference>
<evidence type="ECO:0000313" key="2">
    <source>
        <dbReference type="EMBL" id="MFN0292530.1"/>
    </source>
</evidence>
<evidence type="ECO:0000256" key="1">
    <source>
        <dbReference type="SAM" id="SignalP"/>
    </source>
</evidence>
<keyword evidence="1" id="KW-0732">Signal</keyword>
<sequence>MKKSKLVFGLAALCLAFGLVFSMSAFKATTENPSQKKRAEHFYRYIGPDYSESEIRDYTNYEKSDSPCEDGVNLCGVFLASDPSGTDQPVQSELDAVANNLWTSQQNGSSVDSETILMRE</sequence>
<keyword evidence="3" id="KW-1185">Reference proteome</keyword>
<feature type="chain" id="PRO_5045263376" evidence="1">
    <location>
        <begin position="28"/>
        <end position="120"/>
    </location>
</feature>
<dbReference type="EMBL" id="SRMP02000025">
    <property type="protein sequence ID" value="MFN0292530.1"/>
    <property type="molecule type" value="Genomic_DNA"/>
</dbReference>
<reference evidence="2 3" key="1">
    <citation type="submission" date="2024-12" db="EMBL/GenBank/DDBJ databases">
        <authorList>
            <person name="Hu S."/>
        </authorList>
    </citation>
    <scope>NUCLEOTIDE SEQUENCE [LARGE SCALE GENOMIC DNA]</scope>
    <source>
        <strain evidence="2 3">P-25</strain>
    </source>
</reference>
<evidence type="ECO:0000313" key="3">
    <source>
        <dbReference type="Proteomes" id="UP001517367"/>
    </source>
</evidence>
<proteinExistence type="predicted"/>